<dbReference type="SUPFAM" id="SSF53474">
    <property type="entry name" value="alpha/beta-Hydrolases"/>
    <property type="match status" value="1"/>
</dbReference>
<evidence type="ECO:0000313" key="4">
    <source>
        <dbReference type="Proteomes" id="UP000199220"/>
    </source>
</evidence>
<name>A0A1H5BJ24_9MICO</name>
<evidence type="ECO:0000313" key="3">
    <source>
        <dbReference type="EMBL" id="SED54317.1"/>
    </source>
</evidence>
<feature type="chain" id="PRO_5011782799" description="Alpha/beta hydrolase" evidence="2">
    <location>
        <begin position="18"/>
        <end position="257"/>
    </location>
</feature>
<accession>A0A1H5BJ24</accession>
<gene>
    <name evidence="3" type="ORF">SAMN04488554_0115</name>
</gene>
<dbReference type="EMBL" id="FNTX01000001">
    <property type="protein sequence ID" value="SED54317.1"/>
    <property type="molecule type" value="Genomic_DNA"/>
</dbReference>
<feature type="region of interest" description="Disordered" evidence="1">
    <location>
        <begin position="17"/>
        <end position="49"/>
    </location>
</feature>
<evidence type="ECO:0000256" key="2">
    <source>
        <dbReference type="SAM" id="SignalP"/>
    </source>
</evidence>
<dbReference type="InterPro" id="IPR029058">
    <property type="entry name" value="AB_hydrolase_fold"/>
</dbReference>
<organism evidence="3 4">
    <name type="scientific">Ruania alba</name>
    <dbReference type="NCBI Taxonomy" id="648782"/>
    <lineage>
        <taxon>Bacteria</taxon>
        <taxon>Bacillati</taxon>
        <taxon>Actinomycetota</taxon>
        <taxon>Actinomycetes</taxon>
        <taxon>Micrococcales</taxon>
        <taxon>Ruaniaceae</taxon>
        <taxon>Ruania</taxon>
    </lineage>
</organism>
<evidence type="ECO:0008006" key="5">
    <source>
        <dbReference type="Google" id="ProtNLM"/>
    </source>
</evidence>
<dbReference type="Proteomes" id="UP000199220">
    <property type="component" value="Unassembled WGS sequence"/>
</dbReference>
<proteinExistence type="predicted"/>
<dbReference type="STRING" id="648782.SAMN04488554_0115"/>
<keyword evidence="2" id="KW-0732">Signal</keyword>
<reference evidence="4" key="1">
    <citation type="submission" date="2016-10" db="EMBL/GenBank/DDBJ databases">
        <authorList>
            <person name="Varghese N."/>
            <person name="Submissions S."/>
        </authorList>
    </citation>
    <scope>NUCLEOTIDE SEQUENCE [LARGE SCALE GENOMIC DNA]</scope>
    <source>
        <strain evidence="4">DSM 21368</strain>
    </source>
</reference>
<protein>
    <recommendedName>
        <fullName evidence="5">Alpha/beta hydrolase</fullName>
    </recommendedName>
</protein>
<dbReference type="Gene3D" id="3.40.50.1820">
    <property type="entry name" value="alpha/beta hydrolase"/>
    <property type="match status" value="1"/>
</dbReference>
<evidence type="ECO:0000256" key="1">
    <source>
        <dbReference type="SAM" id="MobiDB-lite"/>
    </source>
</evidence>
<dbReference type="AlphaFoldDB" id="A0A1H5BJ24"/>
<keyword evidence="4" id="KW-1185">Reference proteome</keyword>
<sequence>MAAVLSGMLLVACAAPADEPTPEPTVQPTAVRSGSASPSEAEPPPGLEPAAVEESFTCLTELPASQWLVDEEAGIAGALAGSGETLVILSRQVNGDLCSWAFFAEQLTDAGYQVGLPSYRSGDPIALQLGLAATAREQGVEDVLLVGASMGGTYALGAAAVMDPAPAGVVALSPPSEFDPPGPAPVVDAVAAADELAAPLLVLVGAEDAAFVGPAESIGAAAGVDPVVLEADEHGIALVREHDDVRQQVVDFIADPR</sequence>
<feature type="signal peptide" evidence="2">
    <location>
        <begin position="1"/>
        <end position="17"/>
    </location>
</feature>